<protein>
    <submittedName>
        <fullName evidence="1">Uncharacterized protein</fullName>
    </submittedName>
</protein>
<gene>
    <name evidence="1" type="ORF">NC653_035919</name>
</gene>
<name>A0AAD6PV53_9ROSI</name>
<keyword evidence="2" id="KW-1185">Reference proteome</keyword>
<dbReference type="AlphaFoldDB" id="A0AAD6PV53"/>
<dbReference type="Proteomes" id="UP001164929">
    <property type="component" value="Chromosome 16"/>
</dbReference>
<reference evidence="1 2" key="1">
    <citation type="journal article" date="2023" name="Mol. Ecol. Resour.">
        <title>Chromosome-level genome assembly of a triploid poplar Populus alba 'Berolinensis'.</title>
        <authorList>
            <person name="Chen S."/>
            <person name="Yu Y."/>
            <person name="Wang X."/>
            <person name="Wang S."/>
            <person name="Zhang T."/>
            <person name="Zhou Y."/>
            <person name="He R."/>
            <person name="Meng N."/>
            <person name="Wang Y."/>
            <person name="Liu W."/>
            <person name="Liu Z."/>
            <person name="Liu J."/>
            <person name="Guo Q."/>
            <person name="Huang H."/>
            <person name="Sederoff R.R."/>
            <person name="Wang G."/>
            <person name="Qu G."/>
            <person name="Chen S."/>
        </authorList>
    </citation>
    <scope>NUCLEOTIDE SEQUENCE [LARGE SCALE GENOMIC DNA]</scope>
    <source>
        <strain evidence="1">SC-2020</strain>
    </source>
</reference>
<proteinExistence type="predicted"/>
<dbReference type="EMBL" id="JAQIZT010000016">
    <property type="protein sequence ID" value="KAJ6967835.1"/>
    <property type="molecule type" value="Genomic_DNA"/>
</dbReference>
<accession>A0AAD6PV53</accession>
<sequence>MTSVRLQFCKVYPPMGLDYLLAWIPQQSSVEWAMAELINEPQGFIQKAQDVLDVWLGSNVS</sequence>
<evidence type="ECO:0000313" key="2">
    <source>
        <dbReference type="Proteomes" id="UP001164929"/>
    </source>
</evidence>
<comment type="caution">
    <text evidence="1">The sequence shown here is derived from an EMBL/GenBank/DDBJ whole genome shotgun (WGS) entry which is preliminary data.</text>
</comment>
<organism evidence="1 2">
    <name type="scientific">Populus alba x Populus x berolinensis</name>
    <dbReference type="NCBI Taxonomy" id="444605"/>
    <lineage>
        <taxon>Eukaryota</taxon>
        <taxon>Viridiplantae</taxon>
        <taxon>Streptophyta</taxon>
        <taxon>Embryophyta</taxon>
        <taxon>Tracheophyta</taxon>
        <taxon>Spermatophyta</taxon>
        <taxon>Magnoliopsida</taxon>
        <taxon>eudicotyledons</taxon>
        <taxon>Gunneridae</taxon>
        <taxon>Pentapetalae</taxon>
        <taxon>rosids</taxon>
        <taxon>fabids</taxon>
        <taxon>Malpighiales</taxon>
        <taxon>Salicaceae</taxon>
        <taxon>Saliceae</taxon>
        <taxon>Populus</taxon>
    </lineage>
</organism>
<evidence type="ECO:0000313" key="1">
    <source>
        <dbReference type="EMBL" id="KAJ6967835.1"/>
    </source>
</evidence>